<evidence type="ECO:0000256" key="11">
    <source>
        <dbReference type="ARBA" id="ARBA00023157"/>
    </source>
</evidence>
<evidence type="ECO:0000256" key="9">
    <source>
        <dbReference type="ARBA" id="ARBA00023002"/>
    </source>
</evidence>
<dbReference type="PANTHER" id="PTHR36570">
    <property type="entry name" value="DISULFIDE BOND FORMATION PROTEIN B"/>
    <property type="match status" value="1"/>
</dbReference>
<evidence type="ECO:0000313" key="16">
    <source>
        <dbReference type="EMBL" id="NML60387.1"/>
    </source>
</evidence>
<comment type="subcellular location">
    <subcellularLocation>
        <location evidence="1">Cell inner membrane</location>
        <topology evidence="1">Multi-pass membrane protein</topology>
    </subcellularLocation>
    <subcellularLocation>
        <location evidence="14">Cell membrane</location>
        <topology evidence="14">Multi-pass membrane protein</topology>
    </subcellularLocation>
</comment>
<keyword evidence="12 14" id="KW-0143">Chaperone</keyword>
<comment type="caution">
    <text evidence="14">Lacks conserved residue(s) required for the propagation of feature annotation.</text>
</comment>
<feature type="topological domain" description="Periplasmic" evidence="14">
    <location>
        <begin position="25"/>
        <end position="42"/>
    </location>
</feature>
<keyword evidence="10 14" id="KW-0472">Membrane</keyword>
<evidence type="ECO:0000256" key="12">
    <source>
        <dbReference type="ARBA" id="ARBA00023186"/>
    </source>
</evidence>
<feature type="transmembrane region" description="Helical" evidence="15">
    <location>
        <begin position="38"/>
        <end position="55"/>
    </location>
</feature>
<feature type="transmembrane region" description="Helical" evidence="15">
    <location>
        <begin position="62"/>
        <end position="79"/>
    </location>
</feature>
<dbReference type="AlphaFoldDB" id="A0A848HH46"/>
<dbReference type="PANTHER" id="PTHR36570:SF3">
    <property type="entry name" value="DISULFIDE BOND FORMATION PROTEIN B"/>
    <property type="match status" value="1"/>
</dbReference>
<protein>
    <recommendedName>
        <fullName evidence="14">Disulfide bond formation protein B</fullName>
    </recommendedName>
    <alternativeName>
        <fullName evidence="14">Disulfide oxidoreductase</fullName>
    </alternativeName>
</protein>
<feature type="transmembrane region" description="Helical" evidence="15">
    <location>
        <begin position="132"/>
        <end position="152"/>
    </location>
</feature>
<evidence type="ECO:0000313" key="17">
    <source>
        <dbReference type="Proteomes" id="UP000583752"/>
    </source>
</evidence>
<feature type="topological domain" description="Periplasmic" evidence="14">
    <location>
        <begin position="80"/>
        <end position="134"/>
    </location>
</feature>
<keyword evidence="6 14" id="KW-0812">Transmembrane</keyword>
<proteinExistence type="inferred from homology"/>
<dbReference type="Pfam" id="PF02600">
    <property type="entry name" value="DsbB"/>
    <property type="match status" value="1"/>
</dbReference>
<evidence type="ECO:0000256" key="2">
    <source>
        <dbReference type="ARBA" id="ARBA00008823"/>
    </source>
</evidence>
<dbReference type="GO" id="GO:0006457">
    <property type="term" value="P:protein folding"/>
    <property type="evidence" value="ECO:0007669"/>
    <property type="project" value="InterPro"/>
</dbReference>
<dbReference type="EMBL" id="JABBGG010000002">
    <property type="protein sequence ID" value="NML60387.1"/>
    <property type="molecule type" value="Genomic_DNA"/>
</dbReference>
<gene>
    <name evidence="14" type="primary">dsbB</name>
    <name evidence="16" type="ORF">HHL21_04650</name>
</gene>
<evidence type="ECO:0000256" key="15">
    <source>
        <dbReference type="SAM" id="Phobius"/>
    </source>
</evidence>
<dbReference type="Proteomes" id="UP000583752">
    <property type="component" value="Unassembled WGS sequence"/>
</dbReference>
<keyword evidence="4 14" id="KW-1003">Cell membrane</keyword>
<comment type="caution">
    <text evidence="16">The sequence shown here is derived from an EMBL/GenBank/DDBJ whole genome shotgun (WGS) entry which is preliminary data.</text>
</comment>
<dbReference type="InterPro" id="IPR022920">
    <property type="entry name" value="Disulphide_bond_form_DsbB"/>
</dbReference>
<evidence type="ECO:0000256" key="6">
    <source>
        <dbReference type="ARBA" id="ARBA00022692"/>
    </source>
</evidence>
<dbReference type="GO" id="GO:0015035">
    <property type="term" value="F:protein-disulfide reductase activity"/>
    <property type="evidence" value="ECO:0007669"/>
    <property type="project" value="UniProtKB-UniRule"/>
</dbReference>
<dbReference type="NCBIfam" id="NF002552">
    <property type="entry name" value="PRK02110.1"/>
    <property type="match status" value="1"/>
</dbReference>
<evidence type="ECO:0000256" key="8">
    <source>
        <dbReference type="ARBA" id="ARBA00022989"/>
    </source>
</evidence>
<dbReference type="InterPro" id="IPR050183">
    <property type="entry name" value="DsbB"/>
</dbReference>
<dbReference type="HAMAP" id="MF_00286">
    <property type="entry name" value="DsbB"/>
    <property type="match status" value="1"/>
</dbReference>
<dbReference type="RefSeq" id="WP_169464088.1">
    <property type="nucleotide sequence ID" value="NZ_JABBGG010000002.1"/>
</dbReference>
<dbReference type="InterPro" id="IPR003752">
    <property type="entry name" value="DiS_bond_form_DsbB/BdbC"/>
</dbReference>
<dbReference type="SUPFAM" id="SSF158442">
    <property type="entry name" value="DsbB-like"/>
    <property type="match status" value="1"/>
</dbReference>
<evidence type="ECO:0000256" key="1">
    <source>
        <dbReference type="ARBA" id="ARBA00004429"/>
    </source>
</evidence>
<name>A0A848HH46_9BURK</name>
<feature type="topological domain" description="Cytoplasmic" evidence="14">
    <location>
        <begin position="154"/>
        <end position="156"/>
    </location>
</feature>
<keyword evidence="17" id="KW-1185">Reference proteome</keyword>
<evidence type="ECO:0000256" key="3">
    <source>
        <dbReference type="ARBA" id="ARBA00022448"/>
    </source>
</evidence>
<dbReference type="InterPro" id="IPR023380">
    <property type="entry name" value="DsbB-like_sf"/>
</dbReference>
<dbReference type="GO" id="GO:0005886">
    <property type="term" value="C:plasma membrane"/>
    <property type="evidence" value="ECO:0007669"/>
    <property type="project" value="UniProtKB-SubCell"/>
</dbReference>
<feature type="topological domain" description="Cytoplasmic" evidence="14">
    <location>
        <begin position="1"/>
        <end position="7"/>
    </location>
</feature>
<keyword evidence="13 14" id="KW-0676">Redox-active center</keyword>
<evidence type="ECO:0000256" key="4">
    <source>
        <dbReference type="ARBA" id="ARBA00022475"/>
    </source>
</evidence>
<accession>A0A848HH46</accession>
<feature type="disulfide bond" description="Redox-active" evidence="14">
    <location>
        <begin position="34"/>
        <end position="37"/>
    </location>
</feature>
<keyword evidence="5" id="KW-0997">Cell inner membrane</keyword>
<organism evidence="16 17">
    <name type="scientific">Massilia polaris</name>
    <dbReference type="NCBI Taxonomy" id="2728846"/>
    <lineage>
        <taxon>Bacteria</taxon>
        <taxon>Pseudomonadati</taxon>
        <taxon>Pseudomonadota</taxon>
        <taxon>Betaproteobacteria</taxon>
        <taxon>Burkholderiales</taxon>
        <taxon>Oxalobacteraceae</taxon>
        <taxon>Telluria group</taxon>
        <taxon>Massilia</taxon>
    </lineage>
</organism>
<sequence length="156" mass="16960">MPNNRTLLLAVAATCFALVGAALYLQHGKDMLPCPLCVIQRYAFLGAGMFSLVAAFSNKPKIWTAVAAASALTGVGYVAKHLYVLANPGFSCGIDPMETFLNKIPTAEFMPWLFRAEGLCEDARDTLFGLSIPQWSGVWFALVTIALLFALVRRSR</sequence>
<evidence type="ECO:0000256" key="7">
    <source>
        <dbReference type="ARBA" id="ARBA00022982"/>
    </source>
</evidence>
<keyword evidence="11 14" id="KW-1015">Disulfide bond</keyword>
<evidence type="ECO:0000256" key="10">
    <source>
        <dbReference type="ARBA" id="ARBA00023136"/>
    </source>
</evidence>
<dbReference type="GO" id="GO:0009055">
    <property type="term" value="F:electron transfer activity"/>
    <property type="evidence" value="ECO:0007669"/>
    <property type="project" value="UniProtKB-UniRule"/>
</dbReference>
<keyword evidence="7 14" id="KW-0249">Electron transport</keyword>
<comment type="similarity">
    <text evidence="2 14">Belongs to the DsbB family.</text>
</comment>
<keyword evidence="3 14" id="KW-0813">Transport</keyword>
<comment type="function">
    <text evidence="14">Required for disulfide bond formation in some periplasmic proteins. Acts by oxidizing the DsbA protein.</text>
</comment>
<evidence type="ECO:0000256" key="13">
    <source>
        <dbReference type="ARBA" id="ARBA00023284"/>
    </source>
</evidence>
<keyword evidence="8 14" id="KW-1133">Transmembrane helix</keyword>
<evidence type="ECO:0000256" key="5">
    <source>
        <dbReference type="ARBA" id="ARBA00022519"/>
    </source>
</evidence>
<keyword evidence="9 14" id="KW-0560">Oxidoreductase</keyword>
<evidence type="ECO:0000256" key="14">
    <source>
        <dbReference type="HAMAP-Rule" id="MF_00286"/>
    </source>
</evidence>
<reference evidence="16 17" key="1">
    <citation type="submission" date="2020-04" db="EMBL/GenBank/DDBJ databases">
        <title>Massilia sp. RP-1-19 isolated from soil.</title>
        <authorList>
            <person name="Dahal R.H."/>
        </authorList>
    </citation>
    <scope>NUCLEOTIDE SEQUENCE [LARGE SCALE GENOMIC DNA]</scope>
    <source>
        <strain evidence="16 17">RP-1-19</strain>
    </source>
</reference>
<dbReference type="Gene3D" id="1.20.1550.10">
    <property type="entry name" value="DsbB-like"/>
    <property type="match status" value="1"/>
</dbReference>